<evidence type="ECO:0000313" key="1">
    <source>
        <dbReference type="EMBL" id="KPQ33933.1"/>
    </source>
</evidence>
<comment type="caution">
    <text evidence="1">The sequence shown here is derived from an EMBL/GenBank/DDBJ whole genome shotgun (WGS) entry which is preliminary data.</text>
</comment>
<organism evidence="1 2">
    <name type="scientific">Phormidesmis priestleyi Ana</name>
    <dbReference type="NCBI Taxonomy" id="1666911"/>
    <lineage>
        <taxon>Bacteria</taxon>
        <taxon>Bacillati</taxon>
        <taxon>Cyanobacteriota</taxon>
        <taxon>Cyanophyceae</taxon>
        <taxon>Leptolyngbyales</taxon>
        <taxon>Leptolyngbyaceae</taxon>
        <taxon>Phormidesmis</taxon>
    </lineage>
</organism>
<dbReference type="AlphaFoldDB" id="A0A0P8BJR8"/>
<dbReference type="Proteomes" id="UP000050465">
    <property type="component" value="Unassembled WGS sequence"/>
</dbReference>
<dbReference type="EMBL" id="LJZR01000025">
    <property type="protein sequence ID" value="KPQ33933.1"/>
    <property type="molecule type" value="Genomic_DNA"/>
</dbReference>
<name>A0A0P8BJR8_9CYAN</name>
<dbReference type="STRING" id="1666911.HLUCCA11_16755"/>
<accession>A0A0P8BJR8</accession>
<gene>
    <name evidence="1" type="ORF">HLUCCA11_16755</name>
</gene>
<evidence type="ECO:0008006" key="3">
    <source>
        <dbReference type="Google" id="ProtNLM"/>
    </source>
</evidence>
<dbReference type="PATRIC" id="fig|1666911.3.peg.1073"/>
<sequence length="616" mass="68582">MTPIPPIAPSPTFRKKLRSGIRSSLSNLLWPLVWMAILATAGGVGLRAVWVMTQNPPLPDCTLTRSLSTDTEKLLCATASVRSGSAQALIEAIELVAPWTPSNPLYEEANQLMDSWSKALLSELSRMAQQGDIQQATRLAKRIPERVAIYPQVKSALATWDKEWSVGQEFEADVLDAIAAQNWTGARQNLQKLKILNTTYWVTTRHDQLELKIDREEHARRELGKARALAKTGDLKKLGEALAIAQSIDLKTDAWRDAKPDLNRWAERVMIYSFQKWEQEDLDAAIQVVQLVPPDLALTAEAKDLLSFGHAKRLAGEDQWTPSYGQVVNLLEAIEAVKRISPDSPFYTEAQDSLIKWQQKLEDTVQLQYANSLAQIGQRSTYRMAIAKAEQITQERPQRLQAQTLVSHWEKEIERLEDRPILNRAVRLASAGGIANLRLGIAEAKQVEQGRALRIQGQTYIAEWVDRIETIEDQPIMNQAQQLAEKGNLKAAIAEASKVKKGRALYDDAQSAVKGWIAEIQIMEDRPLLIRAENLAAQGSLSAAIDIAAQIGPDRALYAEARTSIAIWAQEREYIWSLQAPPIGSASDSNEGSRISAPIGDLYTDGFIEPGSYEDF</sequence>
<reference evidence="1 2" key="1">
    <citation type="submission" date="2015-09" db="EMBL/GenBank/DDBJ databases">
        <title>Identification and resolution of microdiversity through metagenomic sequencing of parallel consortia.</title>
        <authorList>
            <person name="Nelson W.C."/>
            <person name="Romine M.F."/>
            <person name="Lindemann S.R."/>
        </authorList>
    </citation>
    <scope>NUCLEOTIDE SEQUENCE [LARGE SCALE GENOMIC DNA]</scope>
    <source>
        <strain evidence="1">Ana</strain>
    </source>
</reference>
<protein>
    <recommendedName>
        <fullName evidence="3">Chromosome segregation ATPase</fullName>
    </recommendedName>
</protein>
<evidence type="ECO:0000313" key="2">
    <source>
        <dbReference type="Proteomes" id="UP000050465"/>
    </source>
</evidence>
<proteinExistence type="predicted"/>